<dbReference type="Gene3D" id="2.130.10.10">
    <property type="entry name" value="YVTN repeat-like/Quinoprotein amine dehydrogenase"/>
    <property type="match status" value="2"/>
</dbReference>
<dbReference type="OrthoDB" id="360957at2759"/>
<dbReference type="STRING" id="869250.J4C2P3"/>
<evidence type="ECO:0000256" key="2">
    <source>
        <dbReference type="ARBA" id="ARBA00022737"/>
    </source>
</evidence>
<dbReference type="eggNOG" id="KOG0296">
    <property type="taxonomic scope" value="Eukaryota"/>
</dbReference>
<protein>
    <recommendedName>
        <fullName evidence="6">Anaphase-promoting complex subunit 4 WD40 domain-containing protein</fullName>
    </recommendedName>
</protein>
<dbReference type="SUPFAM" id="SSF50978">
    <property type="entry name" value="WD40 repeat-like"/>
    <property type="match status" value="1"/>
</dbReference>
<dbReference type="AlphaFoldDB" id="J4C2P3"/>
<accession>J4C2P3</accession>
<dbReference type="KEGG" id="tot:TOT_010000504"/>
<feature type="region of interest" description="Disordered" evidence="3">
    <location>
        <begin position="27"/>
        <end position="52"/>
    </location>
</feature>
<keyword evidence="2" id="KW-0677">Repeat</keyword>
<dbReference type="InterPro" id="IPR036322">
    <property type="entry name" value="WD40_repeat_dom_sf"/>
</dbReference>
<dbReference type="EMBL" id="AP011946">
    <property type="protein sequence ID" value="BAM39041.1"/>
    <property type="molecule type" value="Genomic_DNA"/>
</dbReference>
<dbReference type="OMA" id="ITWDCER"/>
<keyword evidence="1" id="KW-0853">WD repeat</keyword>
<dbReference type="Pfam" id="PF00400">
    <property type="entry name" value="WD40"/>
    <property type="match status" value="1"/>
</dbReference>
<dbReference type="InterPro" id="IPR001680">
    <property type="entry name" value="WD40_rpt"/>
</dbReference>
<evidence type="ECO:0008006" key="6">
    <source>
        <dbReference type="Google" id="ProtNLM"/>
    </source>
</evidence>
<reference evidence="4 5" key="1">
    <citation type="journal article" date="2012" name="MBio">
        <title>Comparative genome analysis of three eukaryotic parasites with differing abilities to transform leukocytes reveals key mediators of Theileria-induced leukocyte transformation.</title>
        <authorList>
            <person name="Hayashida K."/>
            <person name="Hara Y."/>
            <person name="Abe T."/>
            <person name="Yamasaki C."/>
            <person name="Toyoda A."/>
            <person name="Kosuge T."/>
            <person name="Suzuki Y."/>
            <person name="Sato Y."/>
            <person name="Kawashima S."/>
            <person name="Katayama T."/>
            <person name="Wakaguri H."/>
            <person name="Inoue N."/>
            <person name="Homma K."/>
            <person name="Tada-Umezaki M."/>
            <person name="Yagi Y."/>
            <person name="Fujii Y."/>
            <person name="Habara T."/>
            <person name="Kanehisa M."/>
            <person name="Watanabe H."/>
            <person name="Ito K."/>
            <person name="Gojobori T."/>
            <person name="Sugawara H."/>
            <person name="Imanishi T."/>
            <person name="Weir W."/>
            <person name="Gardner M."/>
            <person name="Pain A."/>
            <person name="Shiels B."/>
            <person name="Hattori M."/>
            <person name="Nene V."/>
            <person name="Sugimoto C."/>
        </authorList>
    </citation>
    <scope>NUCLEOTIDE SEQUENCE [LARGE SCALE GENOMIC DNA]</scope>
    <source>
        <strain evidence="4 5">Shintoku</strain>
    </source>
</reference>
<dbReference type="Proteomes" id="UP000003786">
    <property type="component" value="Chromosome 1"/>
</dbReference>
<dbReference type="InterPro" id="IPR051179">
    <property type="entry name" value="WD_repeat_multifunction"/>
</dbReference>
<proteinExistence type="predicted"/>
<organism evidence="4 5">
    <name type="scientific">Theileria orientalis strain Shintoku</name>
    <dbReference type="NCBI Taxonomy" id="869250"/>
    <lineage>
        <taxon>Eukaryota</taxon>
        <taxon>Sar</taxon>
        <taxon>Alveolata</taxon>
        <taxon>Apicomplexa</taxon>
        <taxon>Aconoidasida</taxon>
        <taxon>Piroplasmida</taxon>
        <taxon>Theileriidae</taxon>
        <taxon>Theileria</taxon>
    </lineage>
</organism>
<sequence>MDEKALAEFIENESLDDEVLFLKPEVEIDENPEDSTIEQHHEDDMNSNENEESWEDVTYNDDEKLNEEHICWRTKSEFEPCCISVHPRFPEVAHVAIGNCGDSCTVYDFDSSNQDIENGELLVMGPFEETVSCCAFSSCGKYLALGCLDGNLLIYSKQSDYRSIHTGGDGSSSSNVEKDAYVKHKRIEKMLTSIEWLDFSEDTNLLVASGEGGLLVVYQLREDELQIVNINHNSNVGQIITYSSSGSVGGNMTEEEANSTKEKEYNIVCGCNESNVVIVTLNGYYKQTSISKISTNAATSGSKSVNIEEEKEEGAQENIISLSTHNRLKLCALGTTTGNVVFINVNKKSVARQYENMHSSSVESVIFTININNELAISTGLDGQIVFYDVLNNCNKINVVTVGYGLTKIVAHPLKSVFVASSVAGKILVLTPQKVLREVKCHTRPILDLQLLNVTGDYYAITVSEDRNIVM</sequence>
<evidence type="ECO:0000313" key="4">
    <source>
        <dbReference type="EMBL" id="BAM39041.1"/>
    </source>
</evidence>
<dbReference type="SMART" id="SM00320">
    <property type="entry name" value="WD40"/>
    <property type="match status" value="3"/>
</dbReference>
<dbReference type="VEuPathDB" id="PiroplasmaDB:TOT_010000504"/>
<dbReference type="PANTHER" id="PTHR19857:SF8">
    <property type="entry name" value="ANGIO-ASSOCIATED MIGRATORY CELL PROTEIN"/>
    <property type="match status" value="1"/>
</dbReference>
<evidence type="ECO:0000313" key="5">
    <source>
        <dbReference type="Proteomes" id="UP000003786"/>
    </source>
</evidence>
<dbReference type="InterPro" id="IPR015943">
    <property type="entry name" value="WD40/YVTN_repeat-like_dom_sf"/>
</dbReference>
<gene>
    <name evidence="4" type="ORF">TOT_010000504</name>
</gene>
<keyword evidence="5" id="KW-1185">Reference proteome</keyword>
<evidence type="ECO:0000256" key="3">
    <source>
        <dbReference type="SAM" id="MobiDB-lite"/>
    </source>
</evidence>
<feature type="compositionally biased region" description="Acidic residues" evidence="3">
    <location>
        <begin position="27"/>
        <end position="36"/>
    </location>
</feature>
<name>J4C2P3_THEOR</name>
<dbReference type="GeneID" id="20713409"/>
<dbReference type="RefSeq" id="XP_009689342.1">
    <property type="nucleotide sequence ID" value="XM_009691047.1"/>
</dbReference>
<evidence type="ECO:0000256" key="1">
    <source>
        <dbReference type="ARBA" id="ARBA00022574"/>
    </source>
</evidence>
<dbReference type="PANTHER" id="PTHR19857">
    <property type="entry name" value="MITOCHONDRIAL DIVISION PROTEIN 1-RELATED"/>
    <property type="match status" value="1"/>
</dbReference>